<evidence type="ECO:0000313" key="1">
    <source>
        <dbReference type="EMBL" id="KAI3374676.1"/>
    </source>
</evidence>
<reference evidence="1" key="1">
    <citation type="submission" date="2022-04" db="EMBL/GenBank/DDBJ databases">
        <title>Jade perch genome.</title>
        <authorList>
            <person name="Chao B."/>
        </authorList>
    </citation>
    <scope>NUCLEOTIDE SEQUENCE</scope>
    <source>
        <strain evidence="1">CB-2022</strain>
    </source>
</reference>
<protein>
    <submittedName>
        <fullName evidence="1">Uncharacterized protein</fullName>
    </submittedName>
</protein>
<keyword evidence="2" id="KW-1185">Reference proteome</keyword>
<proteinExistence type="predicted"/>
<organism evidence="1 2">
    <name type="scientific">Scortum barcoo</name>
    <name type="common">barcoo grunter</name>
    <dbReference type="NCBI Taxonomy" id="214431"/>
    <lineage>
        <taxon>Eukaryota</taxon>
        <taxon>Metazoa</taxon>
        <taxon>Chordata</taxon>
        <taxon>Craniata</taxon>
        <taxon>Vertebrata</taxon>
        <taxon>Euteleostomi</taxon>
        <taxon>Actinopterygii</taxon>
        <taxon>Neopterygii</taxon>
        <taxon>Teleostei</taxon>
        <taxon>Neoteleostei</taxon>
        <taxon>Acanthomorphata</taxon>
        <taxon>Eupercaria</taxon>
        <taxon>Centrarchiformes</taxon>
        <taxon>Terapontoidei</taxon>
        <taxon>Terapontidae</taxon>
        <taxon>Scortum</taxon>
    </lineage>
</organism>
<evidence type="ECO:0000313" key="2">
    <source>
        <dbReference type="Proteomes" id="UP000831701"/>
    </source>
</evidence>
<accession>A0ACB8X401</accession>
<name>A0ACB8X401_9TELE</name>
<dbReference type="Proteomes" id="UP000831701">
    <property type="component" value="Chromosome 3"/>
</dbReference>
<comment type="caution">
    <text evidence="1">The sequence shown here is derived from an EMBL/GenBank/DDBJ whole genome shotgun (WGS) entry which is preliminary data.</text>
</comment>
<gene>
    <name evidence="1" type="ORF">L3Q82_021248</name>
</gene>
<sequence>MEAENMVHSDSMSPASLEICEKLFRRWELKTSLTEGSARRSQQTLTIRVWVCQVSLAAHVSVEVSSRTMESPVGALSSTPPRDSKKAGYSVLLFAQCRHKQQQETYPQPEGAGKRPSRSPGELQHMAAELGSYKQAHTSSPPLTLGNSRVVEGPAPLKELGSRAQAMRGEAHITLTGITIFHITMDRNKRNSIAGFPTRPERINDDRDGVGVVGVSEMGMGPPSQVGRVLPSSYRALISAFSCLTRLDDFTCEWIGSGFFSEVFKVRHRASDQVMALKMNKLSSNRANMLREVQLMNRLSHPNILRFKGVCVHEGQLHALTEYINGGNLEQLLDSNKHLSWPMRVKLACDIASGLAYLHYKGIFHRDLTSKNCLIKCDDNGYTAVVGDFGLAEKIPTNLAEREKLSVVGSPFWMAPEVLRDESYNEKADVFSYGIILCEIIARVQADPDFLPRTENFGLDYHTFQHMVGDCPPDFLQLAFNCCNMDPKLRPSCLDIVRHLEEILARLKVEEMEHECVPLGGDNDKKTIPKGEKIQGFKRLNPLGFQDDKIPPKSPRPRRNIWLSRSQSDIFSCKPGRKVNVQDPYYNPPTAQRASKACKINPFTAREDLCGGKIKFYDVPSKSVFSLVFDLHSPPGSVFSNQPSTLGPGGPQQQEASYYWQQLPGRQCHSVPVSPQLPRSEIFNLAAAVGSNNGSVTCNPSQLSTTLPAANFRSDAGLMGQKAPLSGWEKKYVVVEIPPYCRQTGGEEDGEAEGEGGSEGGGGRGGVWGELVSDGPQQRERQWRGDGLLKQPGGGGTDRQLPHVMHM</sequence>
<dbReference type="EMBL" id="CM041533">
    <property type="protein sequence ID" value="KAI3374676.1"/>
    <property type="molecule type" value="Genomic_DNA"/>
</dbReference>